<dbReference type="RefSeq" id="WP_111371754.1">
    <property type="nucleotide sequence ID" value="NZ_CP029480.1"/>
</dbReference>
<dbReference type="PANTHER" id="PTHR44858:SF1">
    <property type="entry name" value="UDP-N-ACETYLGLUCOSAMINE--PEPTIDE N-ACETYLGLUCOSAMINYLTRANSFERASE SPINDLY-RELATED"/>
    <property type="match status" value="1"/>
</dbReference>
<dbReference type="Pfam" id="PF13181">
    <property type="entry name" value="TPR_8"/>
    <property type="match status" value="3"/>
</dbReference>
<dbReference type="OrthoDB" id="916447at2"/>
<keyword evidence="2 3" id="KW-0802">TPR repeat</keyword>
<accession>A0A2Z4GBQ7</accession>
<organism evidence="4 5">
    <name type="scientific">Arcticibacterium luteifluviistationis</name>
    <dbReference type="NCBI Taxonomy" id="1784714"/>
    <lineage>
        <taxon>Bacteria</taxon>
        <taxon>Pseudomonadati</taxon>
        <taxon>Bacteroidota</taxon>
        <taxon>Cytophagia</taxon>
        <taxon>Cytophagales</taxon>
        <taxon>Leadbetterellaceae</taxon>
        <taxon>Arcticibacterium</taxon>
    </lineage>
</organism>
<name>A0A2Z4GBQ7_9BACT</name>
<gene>
    <name evidence="4" type="ORF">DJ013_10430</name>
</gene>
<keyword evidence="5" id="KW-1185">Reference proteome</keyword>
<dbReference type="InterPro" id="IPR019734">
    <property type="entry name" value="TPR_rpt"/>
</dbReference>
<feature type="repeat" description="TPR" evidence="3">
    <location>
        <begin position="228"/>
        <end position="261"/>
    </location>
</feature>
<keyword evidence="1" id="KW-0677">Repeat</keyword>
<dbReference type="PANTHER" id="PTHR44858">
    <property type="entry name" value="TETRATRICOPEPTIDE REPEAT PROTEIN 6"/>
    <property type="match status" value="1"/>
</dbReference>
<dbReference type="Proteomes" id="UP000249873">
    <property type="component" value="Chromosome"/>
</dbReference>
<dbReference type="AlphaFoldDB" id="A0A2Z4GBQ7"/>
<dbReference type="InterPro" id="IPR011990">
    <property type="entry name" value="TPR-like_helical_dom_sf"/>
</dbReference>
<sequence>MRFLPLIAVLLFISCAKNQRNGTALAEIGEVSIAHQDSLSLDRLNSIIADNPIAGEALFKRSKILFKLNRYKEALNDVEQASGLQPNNQQLTFLKSQILLKLNQVEQSILTAEIAAGSGFESPLFYTHLSKLYLEVDSFNLASQYIEEAVKMMPQNAEALRVKGNLFLKKDSLSLALNILNKALTLDDENPESYDYLAKAYLKETGRLDSAVKITEKGFLQAGAENNIGLWHNRGKIMERLGKQDSALRVYRKILEISPESSFVNADIADIFIHFGNFTKAFETLELEIDKSSKKKSIYLRAGYCLERLQRYKQAQELYLKAQRVFPGDKDFEASYNRMTSLVERVYRSVDI</sequence>
<evidence type="ECO:0000313" key="4">
    <source>
        <dbReference type="EMBL" id="AWV98561.1"/>
    </source>
</evidence>
<dbReference type="SMART" id="SM00028">
    <property type="entry name" value="TPR"/>
    <property type="match status" value="5"/>
</dbReference>
<protein>
    <submittedName>
        <fullName evidence="4">Uncharacterized protein</fullName>
    </submittedName>
</protein>
<dbReference type="Gene3D" id="1.25.40.10">
    <property type="entry name" value="Tetratricopeptide repeat domain"/>
    <property type="match status" value="1"/>
</dbReference>
<dbReference type="Pfam" id="PF13432">
    <property type="entry name" value="TPR_16"/>
    <property type="match status" value="1"/>
</dbReference>
<evidence type="ECO:0000256" key="1">
    <source>
        <dbReference type="ARBA" id="ARBA00022737"/>
    </source>
</evidence>
<evidence type="ECO:0000256" key="2">
    <source>
        <dbReference type="ARBA" id="ARBA00022803"/>
    </source>
</evidence>
<dbReference type="InterPro" id="IPR050498">
    <property type="entry name" value="Ycf3"/>
</dbReference>
<dbReference type="KEGG" id="als:DJ013_10430"/>
<feature type="repeat" description="TPR" evidence="3">
    <location>
        <begin position="55"/>
        <end position="88"/>
    </location>
</feature>
<dbReference type="PROSITE" id="PS51257">
    <property type="entry name" value="PROKAR_LIPOPROTEIN"/>
    <property type="match status" value="1"/>
</dbReference>
<feature type="repeat" description="TPR" evidence="3">
    <location>
        <begin position="296"/>
        <end position="329"/>
    </location>
</feature>
<feature type="repeat" description="TPR" evidence="3">
    <location>
        <begin position="123"/>
        <end position="156"/>
    </location>
</feature>
<evidence type="ECO:0000256" key="3">
    <source>
        <dbReference type="PROSITE-ProRule" id="PRU00339"/>
    </source>
</evidence>
<dbReference type="EMBL" id="CP029480">
    <property type="protein sequence ID" value="AWV98561.1"/>
    <property type="molecule type" value="Genomic_DNA"/>
</dbReference>
<reference evidence="4 5" key="1">
    <citation type="submission" date="2018-05" db="EMBL/GenBank/DDBJ databases">
        <title>Complete genome sequence of Arcticibacterium luteifluviistationis SM1504T, a cytophagaceae bacterium isolated from Arctic surface seawater.</title>
        <authorList>
            <person name="Li Y."/>
            <person name="Qin Q.-L."/>
        </authorList>
    </citation>
    <scope>NUCLEOTIDE SEQUENCE [LARGE SCALE GENOMIC DNA]</scope>
    <source>
        <strain evidence="4 5">SM1504</strain>
    </source>
</reference>
<dbReference type="PROSITE" id="PS50005">
    <property type="entry name" value="TPR"/>
    <property type="match status" value="5"/>
</dbReference>
<evidence type="ECO:0000313" key="5">
    <source>
        <dbReference type="Proteomes" id="UP000249873"/>
    </source>
</evidence>
<feature type="repeat" description="TPR" evidence="3">
    <location>
        <begin position="157"/>
        <end position="190"/>
    </location>
</feature>
<dbReference type="SUPFAM" id="SSF48452">
    <property type="entry name" value="TPR-like"/>
    <property type="match status" value="1"/>
</dbReference>
<proteinExistence type="predicted"/>